<dbReference type="EMBL" id="JALPRX010000108">
    <property type="protein sequence ID" value="MCK8787162.1"/>
    <property type="molecule type" value="Genomic_DNA"/>
</dbReference>
<comment type="caution">
    <text evidence="2">The sequence shown here is derived from an EMBL/GenBank/DDBJ whole genome shotgun (WGS) entry which is preliminary data.</text>
</comment>
<dbReference type="RefSeq" id="WP_248669214.1">
    <property type="nucleotide sequence ID" value="NZ_JALPRX010000108.1"/>
</dbReference>
<name>A0A9X1YCC2_9PROT</name>
<dbReference type="AlphaFoldDB" id="A0A9X1YCC2"/>
<protein>
    <submittedName>
        <fullName evidence="2">DUF3971 domain-containing protein</fullName>
    </submittedName>
</protein>
<sequence>MAGQALEMGHRLLRRVCALALLLALALGGLAWRLAEGPLAVPFLPGALERAAAREGVRLEVGLATVGWAGWHAGLGAPLELRLGRVRALDPAGVVRADLPEAAITLSFRRLLHGELALHGLTLRHPVLRLARAADGAVSAGLGESAAEAPGEAELPVVSSVLATLLGPARDDGLLAGLRRVRLENGLLTVADRALHLDWSLRGISVAVDRPAQGGLAGTGAATLAVGTERVPVRLSARAEALPVLRAADPAPAAAQGSGQGNGQGDGRGNAPGGDPGAAPDVASDVAPGGGTARDAAPAPLATSRAPIPPARLRLEAELPVVRPAALSRQAPGLARLAAFDAPARLTASLELDEALRPKRLRAGLHAGPGVVDLGPGRRVPFDLLEAEAEGGPDTVIVPRLTLRLPARPAPAAASSGPAGRAARPAPGATAPGSANPGSSTGPTLVATLAARRQPDRWRGRATLTLDQVRLADLPGYWPPRLGGHEREWITENLTAGIARNGSWQAEGEVSAAFDRASLAAASGTLEVAGATVHWLRPIPPMENVAGTVEFSPTEVTVRARAGRQSGTALDLRDATLRFFALDTEPGQAEMQLGLGGPLADVLTVIRQPRLHLFDRRPLELRATGGTAEARLGIAFPLYADLPAEMLRLSATAKLADARLPGAAIGRDIERGQFDLAVDTERLRASGPALVSGVPSQLSVEMDFRPGPATQVVERIGYSGRPTIAQLVPFNLDLTDYAEGPVALEARTERRRNGTMQAVVRGDLRDTRLMLEPLAWSGPAGRPGTAEAVLRLRGDVLQSVDNIRVDAGDLSLRGSATLRARSRLDRIVLREGAAGANRFAGEIVAPEREGGEWRIAAQGAVLDLGPVLAREATAGAAPEDGSGGAPLALDGRFERVLLGEGRQVQGVVARVRAEGSGVLREAAVTGRTSPRGGFEFMVAPQPGGRRDLRLVSESGGELLRALDLLDSIEGGRLTVTGSYADSRRGAALHGNATMTDFSVGGAPAAAKLLQALTVYGLVDVARSPGLAFSQMHAPFVLTPGLLTIGEARAFSSSLGLTAQGTLDRQRHRLDLRGTIVPAYVLNSALGRLPVIGRLFSPEAGGGLFSVSYSVRGPLADPQVSVNPLTAVTPGFLRNLFGRQAQGGR</sequence>
<reference evidence="2" key="1">
    <citation type="submission" date="2022-04" db="EMBL/GenBank/DDBJ databases">
        <title>Roseomonas acroporae sp. nov., isolated from coral Acropora digitifera.</title>
        <authorList>
            <person name="Sun H."/>
        </authorList>
    </citation>
    <scope>NUCLEOTIDE SEQUENCE</scope>
    <source>
        <strain evidence="2">NAR14</strain>
    </source>
</reference>
<proteinExistence type="predicted"/>
<evidence type="ECO:0000313" key="2">
    <source>
        <dbReference type="EMBL" id="MCK8787162.1"/>
    </source>
</evidence>
<accession>A0A9X1YCC2</accession>
<gene>
    <name evidence="2" type="ORF">M0638_22565</name>
</gene>
<keyword evidence="3" id="KW-1185">Reference proteome</keyword>
<feature type="region of interest" description="Disordered" evidence="1">
    <location>
        <begin position="249"/>
        <end position="305"/>
    </location>
</feature>
<evidence type="ECO:0000313" key="3">
    <source>
        <dbReference type="Proteomes" id="UP001139516"/>
    </source>
</evidence>
<feature type="compositionally biased region" description="Low complexity" evidence="1">
    <location>
        <begin position="277"/>
        <end position="287"/>
    </location>
</feature>
<feature type="compositionally biased region" description="Gly residues" evidence="1">
    <location>
        <begin position="258"/>
        <end position="276"/>
    </location>
</feature>
<dbReference type="Proteomes" id="UP001139516">
    <property type="component" value="Unassembled WGS sequence"/>
</dbReference>
<organism evidence="2 3">
    <name type="scientific">Roseomonas acroporae</name>
    <dbReference type="NCBI Taxonomy" id="2937791"/>
    <lineage>
        <taxon>Bacteria</taxon>
        <taxon>Pseudomonadati</taxon>
        <taxon>Pseudomonadota</taxon>
        <taxon>Alphaproteobacteria</taxon>
        <taxon>Acetobacterales</taxon>
        <taxon>Roseomonadaceae</taxon>
        <taxon>Roseomonas</taxon>
    </lineage>
</organism>
<evidence type="ECO:0000256" key="1">
    <source>
        <dbReference type="SAM" id="MobiDB-lite"/>
    </source>
</evidence>
<feature type="region of interest" description="Disordered" evidence="1">
    <location>
        <begin position="409"/>
        <end position="443"/>
    </location>
</feature>
<feature type="compositionally biased region" description="Low complexity" evidence="1">
    <location>
        <begin position="409"/>
        <end position="440"/>
    </location>
</feature>